<sequence>MALFRRQSRNQQNTAWGQDVRGVLMSAPPERIRQDLRLMIGRPGPHLGAQAMVWPLGVRGEIVAVACVKGPDGTAVTIETPMVQHWGMAVEDVWLQAATNLRMEGFGGTPMEISPGTTLHSLLGQSWPGSAQLFRLGEAIGDPLRAGALVCAPMDNGLLALPLNSQRTVGMAGFVLKTAQGLTRDQQPLSTGMFWWHEGILEELEVEWKGPEHASLTGSARFGQVVRALPQQ</sequence>
<dbReference type="EMBL" id="BIFH01000026">
    <property type="protein sequence ID" value="GCD98046.1"/>
    <property type="molecule type" value="Genomic_DNA"/>
</dbReference>
<dbReference type="RefSeq" id="WP_126639980.1">
    <property type="nucleotide sequence ID" value="NZ_BIFH01000026.1"/>
</dbReference>
<dbReference type="OrthoDB" id="4076188at2"/>
<organism evidence="1 2">
    <name type="scientific">Embleya hyalina</name>
    <dbReference type="NCBI Taxonomy" id="516124"/>
    <lineage>
        <taxon>Bacteria</taxon>
        <taxon>Bacillati</taxon>
        <taxon>Actinomycetota</taxon>
        <taxon>Actinomycetes</taxon>
        <taxon>Kitasatosporales</taxon>
        <taxon>Streptomycetaceae</taxon>
        <taxon>Embleya</taxon>
    </lineage>
</organism>
<dbReference type="AlphaFoldDB" id="A0A401YTY9"/>
<evidence type="ECO:0000313" key="1">
    <source>
        <dbReference type="EMBL" id="GCD98046.1"/>
    </source>
</evidence>
<protein>
    <submittedName>
        <fullName evidence="1">Uncharacterized protein</fullName>
    </submittedName>
</protein>
<accession>A0A401YTY9</accession>
<gene>
    <name evidence="1" type="ORF">EHYA_05746</name>
</gene>
<keyword evidence="2" id="KW-1185">Reference proteome</keyword>
<evidence type="ECO:0000313" key="2">
    <source>
        <dbReference type="Proteomes" id="UP000286931"/>
    </source>
</evidence>
<name>A0A401YTY9_9ACTN</name>
<dbReference type="Proteomes" id="UP000286931">
    <property type="component" value="Unassembled WGS sequence"/>
</dbReference>
<proteinExistence type="predicted"/>
<comment type="caution">
    <text evidence="1">The sequence shown here is derived from an EMBL/GenBank/DDBJ whole genome shotgun (WGS) entry which is preliminary data.</text>
</comment>
<reference evidence="1 2" key="1">
    <citation type="submission" date="2018-12" db="EMBL/GenBank/DDBJ databases">
        <title>Draft genome sequence of Embleya hyalina NBRC 13850T.</title>
        <authorList>
            <person name="Komaki H."/>
            <person name="Hosoyama A."/>
            <person name="Kimura A."/>
            <person name="Ichikawa N."/>
            <person name="Tamura T."/>
        </authorList>
    </citation>
    <scope>NUCLEOTIDE SEQUENCE [LARGE SCALE GENOMIC DNA]</scope>
    <source>
        <strain evidence="1 2">NBRC 13850</strain>
    </source>
</reference>